<evidence type="ECO:0000256" key="1">
    <source>
        <dbReference type="ARBA" id="ARBA00023015"/>
    </source>
</evidence>
<dbReference type="CDD" id="cd00038">
    <property type="entry name" value="CAP_ED"/>
    <property type="match status" value="1"/>
</dbReference>
<evidence type="ECO:0000256" key="2">
    <source>
        <dbReference type="ARBA" id="ARBA00023125"/>
    </source>
</evidence>
<dbReference type="AlphaFoldDB" id="A0A0M0GG30"/>
<dbReference type="PANTHER" id="PTHR24567">
    <property type="entry name" value="CRP FAMILY TRANSCRIPTIONAL REGULATORY PROTEIN"/>
    <property type="match status" value="1"/>
</dbReference>
<dbReference type="SUPFAM" id="SSF46785">
    <property type="entry name" value="Winged helix' DNA-binding domain"/>
    <property type="match status" value="1"/>
</dbReference>
<dbReference type="PANTHER" id="PTHR24567:SF28">
    <property type="entry name" value="LISTERIOLYSIN REGULATORY PROTEIN"/>
    <property type="match status" value="1"/>
</dbReference>
<dbReference type="InterPro" id="IPR018490">
    <property type="entry name" value="cNMP-bd_dom_sf"/>
</dbReference>
<dbReference type="RefSeq" id="WP_053436107.1">
    <property type="nucleotide sequence ID" value="NZ_LGUF01000007.1"/>
</dbReference>
<keyword evidence="1" id="KW-0805">Transcription regulation</keyword>
<dbReference type="OrthoDB" id="9812325at2"/>
<gene>
    <name evidence="7" type="ORF">AF332_19280</name>
</gene>
<evidence type="ECO:0000313" key="7">
    <source>
        <dbReference type="EMBL" id="KON88728.1"/>
    </source>
</evidence>
<name>A0A0M0GG30_SPOGL</name>
<dbReference type="InterPro" id="IPR000595">
    <property type="entry name" value="cNMP-bd_dom"/>
</dbReference>
<dbReference type="Gene3D" id="2.60.120.10">
    <property type="entry name" value="Jelly Rolls"/>
    <property type="match status" value="1"/>
</dbReference>
<dbReference type="InterPro" id="IPR036388">
    <property type="entry name" value="WH-like_DNA-bd_sf"/>
</dbReference>
<evidence type="ECO:0000313" key="8">
    <source>
        <dbReference type="Proteomes" id="UP000037109"/>
    </source>
</evidence>
<dbReference type="PATRIC" id="fig|1459.3.peg.4247"/>
<dbReference type="STRING" id="1459.AF332_19280"/>
<protein>
    <submittedName>
        <fullName evidence="7">Transcriptional regulator</fullName>
    </submittedName>
</protein>
<evidence type="ECO:0000259" key="6">
    <source>
        <dbReference type="PROSITE" id="PS51063"/>
    </source>
</evidence>
<dbReference type="Pfam" id="PF00027">
    <property type="entry name" value="cNMP_binding"/>
    <property type="match status" value="1"/>
</dbReference>
<dbReference type="SUPFAM" id="SSF51206">
    <property type="entry name" value="cAMP-binding domain-like"/>
    <property type="match status" value="1"/>
</dbReference>
<keyword evidence="8" id="KW-1185">Reference proteome</keyword>
<sequence length="210" mass="24698">MVTVYEHVFHWEDYLKLGKRRFIKKKENIYTQGTKGDGFYFLHKGLVKIVTVTATEKERVLNIVIPNQLLGVQSLDQKRHFTTAVAVKDSVVYHFSSQEFRELMSQHPDLYKLFSISVIHKMKILLDRINLNALTSERRIALLLQNVCDEFKNYEIPLSQQDLSCCTGLTRITVYKVLKEWKAKGIVDITNKKYYIKKPDFLRNLVNQHF</sequence>
<dbReference type="PROSITE" id="PS50042">
    <property type="entry name" value="CNMP_BINDING_3"/>
    <property type="match status" value="1"/>
</dbReference>
<dbReference type="EMBL" id="LGUF01000007">
    <property type="protein sequence ID" value="KON88728.1"/>
    <property type="molecule type" value="Genomic_DNA"/>
</dbReference>
<keyword evidence="2" id="KW-0238">DNA-binding</keyword>
<dbReference type="InterPro" id="IPR014710">
    <property type="entry name" value="RmlC-like_jellyroll"/>
</dbReference>
<dbReference type="Proteomes" id="UP000037109">
    <property type="component" value="Unassembled WGS sequence"/>
</dbReference>
<keyword evidence="4" id="KW-0804">Transcription</keyword>
<dbReference type="PROSITE" id="PS51063">
    <property type="entry name" value="HTH_CRP_2"/>
    <property type="match status" value="1"/>
</dbReference>
<accession>A0A0M0GG30</accession>
<dbReference type="GO" id="GO:0003677">
    <property type="term" value="F:DNA binding"/>
    <property type="evidence" value="ECO:0007669"/>
    <property type="project" value="UniProtKB-KW"/>
</dbReference>
<dbReference type="SMART" id="SM00100">
    <property type="entry name" value="cNMP"/>
    <property type="match status" value="1"/>
</dbReference>
<dbReference type="Gene3D" id="1.10.10.10">
    <property type="entry name" value="Winged helix-like DNA-binding domain superfamily/Winged helix DNA-binding domain"/>
    <property type="match status" value="1"/>
</dbReference>
<evidence type="ECO:0000256" key="3">
    <source>
        <dbReference type="ARBA" id="ARBA00023159"/>
    </source>
</evidence>
<comment type="caution">
    <text evidence="7">The sequence shown here is derived from an EMBL/GenBank/DDBJ whole genome shotgun (WGS) entry which is preliminary data.</text>
</comment>
<dbReference type="GO" id="GO:0003700">
    <property type="term" value="F:DNA-binding transcription factor activity"/>
    <property type="evidence" value="ECO:0007669"/>
    <property type="project" value="TreeGrafter"/>
</dbReference>
<keyword evidence="3" id="KW-0010">Activator</keyword>
<dbReference type="InterPro" id="IPR050397">
    <property type="entry name" value="Env_Response_Regulators"/>
</dbReference>
<organism evidence="7 8">
    <name type="scientific">Sporosarcina globispora</name>
    <name type="common">Bacillus globisporus</name>
    <dbReference type="NCBI Taxonomy" id="1459"/>
    <lineage>
        <taxon>Bacteria</taxon>
        <taxon>Bacillati</taxon>
        <taxon>Bacillota</taxon>
        <taxon>Bacilli</taxon>
        <taxon>Bacillales</taxon>
        <taxon>Caryophanaceae</taxon>
        <taxon>Sporosarcina</taxon>
    </lineage>
</organism>
<reference evidence="8" key="1">
    <citation type="submission" date="2015-07" db="EMBL/GenBank/DDBJ databases">
        <title>Fjat-10036 dsm4.</title>
        <authorList>
            <person name="Liu B."/>
            <person name="Wang J."/>
            <person name="Zhu Y."/>
            <person name="Liu G."/>
            <person name="Chen Q."/>
            <person name="Chen Z."/>
            <person name="Lan J."/>
            <person name="Che J."/>
            <person name="Ge C."/>
            <person name="Shi H."/>
            <person name="Pan Z."/>
            <person name="Liu X."/>
        </authorList>
    </citation>
    <scope>NUCLEOTIDE SEQUENCE [LARGE SCALE GENOMIC DNA]</scope>
    <source>
        <strain evidence="8">DSM 4</strain>
    </source>
</reference>
<dbReference type="InterPro" id="IPR036390">
    <property type="entry name" value="WH_DNA-bd_sf"/>
</dbReference>
<dbReference type="InterPro" id="IPR012318">
    <property type="entry name" value="HTH_CRP"/>
</dbReference>
<evidence type="ECO:0000256" key="4">
    <source>
        <dbReference type="ARBA" id="ARBA00023163"/>
    </source>
</evidence>
<evidence type="ECO:0000259" key="5">
    <source>
        <dbReference type="PROSITE" id="PS50042"/>
    </source>
</evidence>
<dbReference type="Pfam" id="PF13545">
    <property type="entry name" value="HTH_Crp_2"/>
    <property type="match status" value="1"/>
</dbReference>
<dbReference type="GO" id="GO:0005829">
    <property type="term" value="C:cytosol"/>
    <property type="evidence" value="ECO:0007669"/>
    <property type="project" value="TreeGrafter"/>
</dbReference>
<feature type="domain" description="Cyclic nucleotide-binding" evidence="5">
    <location>
        <begin position="17"/>
        <end position="121"/>
    </location>
</feature>
<feature type="domain" description="HTH crp-type" evidence="6">
    <location>
        <begin position="134"/>
        <end position="200"/>
    </location>
</feature>
<proteinExistence type="predicted"/>